<dbReference type="InterPro" id="IPR016035">
    <property type="entry name" value="Acyl_Trfase/lysoPLipase"/>
</dbReference>
<comment type="caution">
    <text evidence="4">Lacks conserved residue(s) required for the propagation of feature annotation.</text>
</comment>
<reference evidence="7 8" key="1">
    <citation type="submission" date="2018-09" db="EMBL/GenBank/DDBJ databases">
        <title>Draft genome sequence of Rhodopseudomonas palustris 2.1.18.</title>
        <authorList>
            <person name="Robertson S.L."/>
            <person name="Meyer T.E."/>
            <person name="Kyndt J.A."/>
        </authorList>
    </citation>
    <scope>NUCLEOTIDE SEQUENCE [LARGE SCALE GENOMIC DNA]</scope>
    <source>
        <strain evidence="7 8">2.1.18</strain>
    </source>
</reference>
<evidence type="ECO:0000256" key="1">
    <source>
        <dbReference type="ARBA" id="ARBA00022801"/>
    </source>
</evidence>
<evidence type="ECO:0000313" key="7">
    <source>
        <dbReference type="EMBL" id="RJF74389.1"/>
    </source>
</evidence>
<evidence type="ECO:0000259" key="6">
    <source>
        <dbReference type="PROSITE" id="PS51635"/>
    </source>
</evidence>
<evidence type="ECO:0000256" key="2">
    <source>
        <dbReference type="ARBA" id="ARBA00022963"/>
    </source>
</evidence>
<dbReference type="PROSITE" id="PS51635">
    <property type="entry name" value="PNPLA"/>
    <property type="match status" value="1"/>
</dbReference>
<dbReference type="GO" id="GO:0016042">
    <property type="term" value="P:lipid catabolic process"/>
    <property type="evidence" value="ECO:0007669"/>
    <property type="project" value="UniProtKB-UniRule"/>
</dbReference>
<keyword evidence="3 4" id="KW-0443">Lipid metabolism</keyword>
<dbReference type="PANTHER" id="PTHR14226:SF78">
    <property type="entry name" value="SLR0060 PROTEIN"/>
    <property type="match status" value="1"/>
</dbReference>
<evidence type="ECO:0000256" key="3">
    <source>
        <dbReference type="ARBA" id="ARBA00023098"/>
    </source>
</evidence>
<feature type="active site" description="Nucleophile" evidence="4">
    <location>
        <position position="73"/>
    </location>
</feature>
<comment type="caution">
    <text evidence="7">The sequence shown here is derived from an EMBL/GenBank/DDBJ whole genome shotgun (WGS) entry which is preliminary data.</text>
</comment>
<dbReference type="InterPro" id="IPR002641">
    <property type="entry name" value="PNPLA_dom"/>
</dbReference>
<accession>A0A418VE71</accession>
<keyword evidence="1 4" id="KW-0378">Hydrolase</keyword>
<dbReference type="EMBL" id="QYYD01000011">
    <property type="protein sequence ID" value="RJF74389.1"/>
    <property type="molecule type" value="Genomic_DNA"/>
</dbReference>
<protein>
    <submittedName>
        <fullName evidence="7">Patatin-like phospholipase family protein</fullName>
    </submittedName>
</protein>
<sequence length="392" mass="42854">MTDSTITISSAAASPVDPRSDRGDTRVPSQPEEGIALCLSGGGYRAMVFHIGALWRLYETGYLRKLKRISSVSGGSITAGLLGLKWRDLSFAAGSTSTEFVPKVVAPLRAFASTTIDVGAILRGVLPGTSVGDEIAKAYDRGLFDGATLQNLPDSPRFVINATSVQSGALWRFSKPYMRDYRVGEVRQPRVELAKAVAASSAFPPMLSPFQLSLDPADFVPNTGDDLQRPPYTSRAVLTDGGVYDNLGLETAWKRYTTILVSDAGGQMAPEEAPKTDWARHAYRVLNLVDNQVRALRKRQVIDSFEAKIRSGTYWGIRTDIADYGIGPDALDCPHDRTMKLAEIATRLAALDDVTQDRLINWGYAVCDAALRRWVDPTLTRPLDFPYPHAKV</sequence>
<dbReference type="PANTHER" id="PTHR14226">
    <property type="entry name" value="NEUROPATHY TARGET ESTERASE/SWISS CHEESE D.MELANOGASTER"/>
    <property type="match status" value="1"/>
</dbReference>
<dbReference type="Pfam" id="PF01734">
    <property type="entry name" value="Patatin"/>
    <property type="match status" value="1"/>
</dbReference>
<feature type="active site" description="Proton acceptor" evidence="4">
    <location>
        <position position="240"/>
    </location>
</feature>
<dbReference type="Gene3D" id="3.40.1090.10">
    <property type="entry name" value="Cytosolic phospholipase A2 catalytic domain"/>
    <property type="match status" value="2"/>
</dbReference>
<organism evidence="7 8">
    <name type="scientific">Rhodopseudomonas palustris</name>
    <dbReference type="NCBI Taxonomy" id="1076"/>
    <lineage>
        <taxon>Bacteria</taxon>
        <taxon>Pseudomonadati</taxon>
        <taxon>Pseudomonadota</taxon>
        <taxon>Alphaproteobacteria</taxon>
        <taxon>Hyphomicrobiales</taxon>
        <taxon>Nitrobacteraceae</taxon>
        <taxon>Rhodopseudomonas</taxon>
    </lineage>
</organism>
<feature type="compositionally biased region" description="Low complexity" evidence="5">
    <location>
        <begin position="1"/>
        <end position="14"/>
    </location>
</feature>
<dbReference type="AlphaFoldDB" id="A0A418VE71"/>
<gene>
    <name evidence="7" type="ORF">D4Q52_12525</name>
</gene>
<evidence type="ECO:0000256" key="4">
    <source>
        <dbReference type="PROSITE-ProRule" id="PRU01161"/>
    </source>
</evidence>
<keyword evidence="2 4" id="KW-0442">Lipid degradation</keyword>
<feature type="domain" description="PNPLA" evidence="6">
    <location>
        <begin position="38"/>
        <end position="253"/>
    </location>
</feature>
<name>A0A418VE71_RHOPL</name>
<evidence type="ECO:0000256" key="5">
    <source>
        <dbReference type="SAM" id="MobiDB-lite"/>
    </source>
</evidence>
<dbReference type="Proteomes" id="UP000285523">
    <property type="component" value="Unassembled WGS sequence"/>
</dbReference>
<dbReference type="RefSeq" id="WP_119856964.1">
    <property type="nucleotide sequence ID" value="NZ_QYYD01000011.1"/>
</dbReference>
<dbReference type="InterPro" id="IPR050301">
    <property type="entry name" value="NTE"/>
</dbReference>
<feature type="short sequence motif" description="DGA/G" evidence="4">
    <location>
        <begin position="240"/>
        <end position="242"/>
    </location>
</feature>
<proteinExistence type="predicted"/>
<dbReference type="GO" id="GO:0016787">
    <property type="term" value="F:hydrolase activity"/>
    <property type="evidence" value="ECO:0007669"/>
    <property type="project" value="UniProtKB-UniRule"/>
</dbReference>
<feature type="region of interest" description="Disordered" evidence="5">
    <location>
        <begin position="1"/>
        <end position="29"/>
    </location>
</feature>
<dbReference type="OrthoDB" id="9813090at2"/>
<dbReference type="SUPFAM" id="SSF52151">
    <property type="entry name" value="FabD/lysophospholipase-like"/>
    <property type="match status" value="1"/>
</dbReference>
<evidence type="ECO:0000313" key="8">
    <source>
        <dbReference type="Proteomes" id="UP000285523"/>
    </source>
</evidence>